<reference evidence="3" key="1">
    <citation type="submission" date="2018-05" db="EMBL/GenBank/DDBJ databases">
        <title>Effector identification in a new, highly contiguous assembly of the strawberry crown rot pathogen Phytophthora cactorum.</title>
        <authorList>
            <person name="Armitage A.D."/>
            <person name="Nellist C.F."/>
            <person name="Bates H."/>
            <person name="Vickerstaff R.J."/>
            <person name="Harrison R.J."/>
        </authorList>
    </citation>
    <scope>NUCLEOTIDE SEQUENCE</scope>
    <source>
        <strain evidence="2">P415</strain>
        <strain evidence="3">P421</strain>
    </source>
</reference>
<accession>A0A8T1HRJ5</accession>
<feature type="region of interest" description="Disordered" evidence="1">
    <location>
        <begin position="71"/>
        <end position="123"/>
    </location>
</feature>
<dbReference type="Proteomes" id="UP000760860">
    <property type="component" value="Unassembled WGS sequence"/>
</dbReference>
<protein>
    <submittedName>
        <fullName evidence="3">Uncharacterized protein</fullName>
    </submittedName>
</protein>
<evidence type="ECO:0000313" key="3">
    <source>
        <dbReference type="EMBL" id="KAG3214863.1"/>
    </source>
</evidence>
<proteinExistence type="predicted"/>
<dbReference type="EMBL" id="RCMV01000602">
    <property type="protein sequence ID" value="KAG3214863.1"/>
    <property type="molecule type" value="Genomic_DNA"/>
</dbReference>
<dbReference type="Proteomes" id="UP000697107">
    <property type="component" value="Unassembled WGS sequence"/>
</dbReference>
<evidence type="ECO:0000313" key="4">
    <source>
        <dbReference type="Proteomes" id="UP000760860"/>
    </source>
</evidence>
<dbReference type="AlphaFoldDB" id="A0A8T1HRJ5"/>
<gene>
    <name evidence="2" type="ORF">PC118_g15853</name>
    <name evidence="3" type="ORF">PC129_g14232</name>
</gene>
<sequence>MEVSLSKTLIVPASLDVAYMVTALAVSKQSRVSSSFRVSNLSDIRAITACAWFSSRQEKILRLAAKHGSRALLTDSSNRPTNVTNPRSTQIATFRQSKLLRNADPGKDEHGCSRPPSLNAFHN</sequence>
<comment type="caution">
    <text evidence="3">The sequence shown here is derived from an EMBL/GenBank/DDBJ whole genome shotgun (WGS) entry which is preliminary data.</text>
</comment>
<evidence type="ECO:0000256" key="1">
    <source>
        <dbReference type="SAM" id="MobiDB-lite"/>
    </source>
</evidence>
<evidence type="ECO:0000313" key="2">
    <source>
        <dbReference type="EMBL" id="KAG2972130.1"/>
    </source>
</evidence>
<name>A0A8T1HRJ5_9STRA</name>
<organism evidence="3 4">
    <name type="scientific">Phytophthora cactorum</name>
    <dbReference type="NCBI Taxonomy" id="29920"/>
    <lineage>
        <taxon>Eukaryota</taxon>
        <taxon>Sar</taxon>
        <taxon>Stramenopiles</taxon>
        <taxon>Oomycota</taxon>
        <taxon>Peronosporomycetes</taxon>
        <taxon>Peronosporales</taxon>
        <taxon>Peronosporaceae</taxon>
        <taxon>Phytophthora</taxon>
    </lineage>
</organism>
<feature type="compositionally biased region" description="Polar residues" evidence="1">
    <location>
        <begin position="74"/>
        <end position="96"/>
    </location>
</feature>
<dbReference type="EMBL" id="RCML01000632">
    <property type="protein sequence ID" value="KAG2972130.1"/>
    <property type="molecule type" value="Genomic_DNA"/>
</dbReference>